<dbReference type="AlphaFoldDB" id="A0A368L2X0"/>
<gene>
    <name evidence="4" type="ORF">DU000_08350</name>
</gene>
<dbReference type="EMBL" id="QPGB01000003">
    <property type="protein sequence ID" value="RCS57458.1"/>
    <property type="molecule type" value="Genomic_DNA"/>
</dbReference>
<name>A0A368L2X0_9BURK</name>
<evidence type="ECO:0000259" key="3">
    <source>
        <dbReference type="Pfam" id="PF08750"/>
    </source>
</evidence>
<dbReference type="Proteomes" id="UP000252357">
    <property type="component" value="Unassembled WGS sequence"/>
</dbReference>
<accession>A0A368L2X0</accession>
<keyword evidence="2" id="KW-0732">Signal</keyword>
<feature type="region of interest" description="Disordered" evidence="1">
    <location>
        <begin position="164"/>
        <end position="190"/>
    </location>
</feature>
<organism evidence="4 5">
    <name type="scientific">Parvibium lacunae</name>
    <dbReference type="NCBI Taxonomy" id="1888893"/>
    <lineage>
        <taxon>Bacteria</taxon>
        <taxon>Pseudomonadati</taxon>
        <taxon>Pseudomonadota</taxon>
        <taxon>Betaproteobacteria</taxon>
        <taxon>Burkholderiales</taxon>
        <taxon>Alcaligenaceae</taxon>
        <taxon>Parvibium</taxon>
    </lineage>
</organism>
<dbReference type="Pfam" id="PF08750">
    <property type="entry name" value="CNP1"/>
    <property type="match status" value="1"/>
</dbReference>
<comment type="caution">
    <text evidence="4">The sequence shown here is derived from an EMBL/GenBank/DDBJ whole genome shotgun (WGS) entry which is preliminary data.</text>
</comment>
<reference evidence="4 5" key="1">
    <citation type="journal article" date="2018" name="Int. J. Syst. Evol. Microbiol.">
        <title>Parvibium lacunae gen. nov., sp. nov., a new member of the family Alcaligenaceae isolated from a freshwater pond.</title>
        <authorList>
            <person name="Chen W.M."/>
            <person name="Xie P.B."/>
            <person name="Hsu M.Y."/>
            <person name="Sheu S.Y."/>
        </authorList>
    </citation>
    <scope>NUCLEOTIDE SEQUENCE [LARGE SCALE GENOMIC DNA]</scope>
    <source>
        <strain evidence="4 5">KMB9</strain>
    </source>
</reference>
<feature type="domain" description="CNP1-like uncharacterised" evidence="3">
    <location>
        <begin position="46"/>
        <end position="181"/>
    </location>
</feature>
<dbReference type="RefSeq" id="WP_114402939.1">
    <property type="nucleotide sequence ID" value="NZ_QPGB01000003.1"/>
</dbReference>
<sequence length="190" mass="21276">MHPNICHSFFWRGARLFRLAAVIFSASIALSAYGQTTTYSYKEPVPTFQEAPVNLPATPDDSWQTLVLQIMPTGVATYQINLTSLQIGADRVVRFVWRHIAPSGAATLTYEGIHCNLEEKGVHRKVYGFFSPSTGWFGIRQAQWQPLLGNKTLIAHQTLAQESLCRDTPSSNPTDTLREALRRQTPSRIS</sequence>
<feature type="chain" id="PRO_5016917406" description="CNP1-like uncharacterized domain-containing protein" evidence="2">
    <location>
        <begin position="35"/>
        <end position="190"/>
    </location>
</feature>
<evidence type="ECO:0000313" key="5">
    <source>
        <dbReference type="Proteomes" id="UP000252357"/>
    </source>
</evidence>
<evidence type="ECO:0000256" key="1">
    <source>
        <dbReference type="SAM" id="MobiDB-lite"/>
    </source>
</evidence>
<evidence type="ECO:0000256" key="2">
    <source>
        <dbReference type="SAM" id="SignalP"/>
    </source>
</evidence>
<keyword evidence="5" id="KW-1185">Reference proteome</keyword>
<feature type="signal peptide" evidence="2">
    <location>
        <begin position="1"/>
        <end position="34"/>
    </location>
</feature>
<evidence type="ECO:0000313" key="4">
    <source>
        <dbReference type="EMBL" id="RCS57458.1"/>
    </source>
</evidence>
<dbReference type="InterPro" id="IPR014861">
    <property type="entry name" value="CNP1-like_dom"/>
</dbReference>
<dbReference type="OrthoDB" id="7066954at2"/>
<protein>
    <recommendedName>
        <fullName evidence="3">CNP1-like uncharacterized domain-containing protein</fullName>
    </recommendedName>
</protein>
<proteinExistence type="predicted"/>